<dbReference type="OrthoDB" id="1103324at2759"/>
<dbReference type="GO" id="GO:0020037">
    <property type="term" value="F:heme binding"/>
    <property type="evidence" value="ECO:0007669"/>
    <property type="project" value="InterPro"/>
</dbReference>
<dbReference type="InterPro" id="IPR036396">
    <property type="entry name" value="Cyt_P450_sf"/>
</dbReference>
<comment type="subcellular location">
    <subcellularLocation>
        <location evidence="2">Membrane</location>
        <topology evidence="2">Single-pass membrane protein</topology>
    </subcellularLocation>
</comment>
<keyword evidence="7 13" id="KW-0479">Metal-binding</keyword>
<comment type="caution">
    <text evidence="15">The sequence shown here is derived from an EMBL/GenBank/DDBJ whole genome shotgun (WGS) entry which is preliminary data.</text>
</comment>
<reference evidence="15 16" key="1">
    <citation type="journal article" date="2015" name="Sci. Rep.">
        <title>Chromosome-level genome map provides insights into diverse defense mechanisms in the medicinal fungus Ganoderma sinense.</title>
        <authorList>
            <person name="Zhu Y."/>
            <person name="Xu J."/>
            <person name="Sun C."/>
            <person name="Zhou S."/>
            <person name="Xu H."/>
            <person name="Nelson D.R."/>
            <person name="Qian J."/>
            <person name="Song J."/>
            <person name="Luo H."/>
            <person name="Xiang L."/>
            <person name="Li Y."/>
            <person name="Xu Z."/>
            <person name="Ji A."/>
            <person name="Wang L."/>
            <person name="Lu S."/>
            <person name="Hayward A."/>
            <person name="Sun W."/>
            <person name="Li X."/>
            <person name="Schwartz D.C."/>
            <person name="Wang Y."/>
            <person name="Chen S."/>
        </authorList>
    </citation>
    <scope>NUCLEOTIDE SEQUENCE [LARGE SCALE GENOMIC DNA]</scope>
    <source>
        <strain evidence="15 16">ZZ0214-1</strain>
    </source>
</reference>
<dbReference type="GO" id="GO:0005506">
    <property type="term" value="F:iron ion binding"/>
    <property type="evidence" value="ECO:0007669"/>
    <property type="project" value="InterPro"/>
</dbReference>
<feature type="transmembrane region" description="Helical" evidence="14">
    <location>
        <begin position="6"/>
        <end position="25"/>
    </location>
</feature>
<evidence type="ECO:0000256" key="9">
    <source>
        <dbReference type="ARBA" id="ARBA00023002"/>
    </source>
</evidence>
<keyword evidence="8 14" id="KW-1133">Transmembrane helix</keyword>
<evidence type="ECO:0000256" key="4">
    <source>
        <dbReference type="ARBA" id="ARBA00010617"/>
    </source>
</evidence>
<dbReference type="GO" id="GO:0004497">
    <property type="term" value="F:monooxygenase activity"/>
    <property type="evidence" value="ECO:0007669"/>
    <property type="project" value="UniProtKB-KW"/>
</dbReference>
<dbReference type="GO" id="GO:0016020">
    <property type="term" value="C:membrane"/>
    <property type="evidence" value="ECO:0007669"/>
    <property type="project" value="UniProtKB-SubCell"/>
</dbReference>
<comment type="cofactor">
    <cofactor evidence="1 13">
        <name>heme</name>
        <dbReference type="ChEBI" id="CHEBI:30413"/>
    </cofactor>
</comment>
<comment type="pathway">
    <text evidence="3">Secondary metabolite biosynthesis.</text>
</comment>
<dbReference type="SUPFAM" id="SSF48264">
    <property type="entry name" value="Cytochrome P450"/>
    <property type="match status" value="1"/>
</dbReference>
<dbReference type="GO" id="GO:0016705">
    <property type="term" value="F:oxidoreductase activity, acting on paired donors, with incorporation or reduction of molecular oxygen"/>
    <property type="evidence" value="ECO:0007669"/>
    <property type="project" value="InterPro"/>
</dbReference>
<dbReference type="PANTHER" id="PTHR46300:SF7">
    <property type="entry name" value="P450, PUTATIVE (EUROFUNG)-RELATED"/>
    <property type="match status" value="1"/>
</dbReference>
<keyword evidence="9" id="KW-0560">Oxidoreductase</keyword>
<evidence type="ECO:0000256" key="2">
    <source>
        <dbReference type="ARBA" id="ARBA00004167"/>
    </source>
</evidence>
<keyword evidence="11" id="KW-0503">Monooxygenase</keyword>
<dbReference type="InterPro" id="IPR002401">
    <property type="entry name" value="Cyt_P450_E_grp-I"/>
</dbReference>
<comment type="similarity">
    <text evidence="4">Belongs to the cytochrome P450 family.</text>
</comment>
<dbReference type="STRING" id="1077348.A0A2G8RTJ0"/>
<evidence type="ECO:0000256" key="5">
    <source>
        <dbReference type="ARBA" id="ARBA00022617"/>
    </source>
</evidence>
<keyword evidence="5 13" id="KW-0349">Heme</keyword>
<dbReference type="Gene3D" id="1.10.630.10">
    <property type="entry name" value="Cytochrome P450"/>
    <property type="match status" value="1"/>
</dbReference>
<evidence type="ECO:0000256" key="12">
    <source>
        <dbReference type="ARBA" id="ARBA00023136"/>
    </source>
</evidence>
<evidence type="ECO:0000256" key="1">
    <source>
        <dbReference type="ARBA" id="ARBA00001971"/>
    </source>
</evidence>
<evidence type="ECO:0000256" key="13">
    <source>
        <dbReference type="PIRSR" id="PIRSR602401-1"/>
    </source>
</evidence>
<dbReference type="CDD" id="cd11065">
    <property type="entry name" value="CYP64-like"/>
    <property type="match status" value="1"/>
</dbReference>
<dbReference type="PRINTS" id="PR00463">
    <property type="entry name" value="EP450I"/>
</dbReference>
<sequence length="520" mass="58600">MFLHAFTFLISCVFAFLLVAFIRRFSRRKAAPRYPPGPRPLPVAGNLFDVPRTDLGRGFAELSQTYGDLVYLNVLGQRMLIVGSYDAAEEILDKQSATTSDRPDSVMLRLCGLQWFFPFMPYGQAWRRRRRAFHQSFDAHAIADYHPIQASHVRRLVHNLLASPEKFRQHLQFSLAAMVLQLAYKIELHNVHEEPYTMIERLVNILDDVSIPGKYLVEAFPILQHLPSWLPGTNFKSLAAAVKSETESILTRLHAMSISAVGKHSGPGMDVSIVGRILGDREITGDNTSAELELEGLCKSTAASAYLGEHVPTKTMAQVFIVMMALYPRVQQKAQEELDAVVGPNRLPNFDDIASLPYLNALVNELLRWHSPIPFGIPHRTTSDEEYKGYFIPESTVVFANTWDPKEYPEPDTFIPERFLGGEENDGKPMDPHQYAYGHGRRICPGRFFADETLQLLYASVLHSFDIKPPLDENGRPKQIEYKVSNDTVLSHPVLYDFVITPRSTNAENLIRSMGTGSAA</sequence>
<feature type="binding site" description="axial binding residue" evidence="13">
    <location>
        <position position="444"/>
    </location>
    <ligand>
        <name>heme</name>
        <dbReference type="ChEBI" id="CHEBI:30413"/>
    </ligand>
    <ligandPart>
        <name>Fe</name>
        <dbReference type="ChEBI" id="CHEBI:18248"/>
    </ligandPart>
</feature>
<dbReference type="AlphaFoldDB" id="A0A2G8RTJ0"/>
<dbReference type="Proteomes" id="UP000230002">
    <property type="component" value="Unassembled WGS sequence"/>
</dbReference>
<evidence type="ECO:0000256" key="14">
    <source>
        <dbReference type="SAM" id="Phobius"/>
    </source>
</evidence>
<evidence type="ECO:0000256" key="7">
    <source>
        <dbReference type="ARBA" id="ARBA00022723"/>
    </source>
</evidence>
<evidence type="ECO:0000256" key="6">
    <source>
        <dbReference type="ARBA" id="ARBA00022692"/>
    </source>
</evidence>
<name>A0A2G8RTJ0_9APHY</name>
<keyword evidence="6 14" id="KW-0812">Transmembrane</keyword>
<dbReference type="InterPro" id="IPR001128">
    <property type="entry name" value="Cyt_P450"/>
</dbReference>
<evidence type="ECO:0000256" key="8">
    <source>
        <dbReference type="ARBA" id="ARBA00022989"/>
    </source>
</evidence>
<proteinExistence type="inferred from homology"/>
<gene>
    <name evidence="15" type="ORF">GSI_12718</name>
</gene>
<keyword evidence="10 13" id="KW-0408">Iron</keyword>
<dbReference type="PANTHER" id="PTHR46300">
    <property type="entry name" value="P450, PUTATIVE (EUROFUNG)-RELATED-RELATED"/>
    <property type="match status" value="1"/>
</dbReference>
<dbReference type="InterPro" id="IPR050364">
    <property type="entry name" value="Cytochrome_P450_fung"/>
</dbReference>
<evidence type="ECO:0000256" key="3">
    <source>
        <dbReference type="ARBA" id="ARBA00005179"/>
    </source>
</evidence>
<keyword evidence="16" id="KW-1185">Reference proteome</keyword>
<evidence type="ECO:0000313" key="16">
    <source>
        <dbReference type="Proteomes" id="UP000230002"/>
    </source>
</evidence>
<protein>
    <submittedName>
        <fullName evidence="15">Cytochrome P450</fullName>
    </submittedName>
</protein>
<keyword evidence="12 14" id="KW-0472">Membrane</keyword>
<evidence type="ECO:0000256" key="11">
    <source>
        <dbReference type="ARBA" id="ARBA00023033"/>
    </source>
</evidence>
<evidence type="ECO:0000313" key="15">
    <source>
        <dbReference type="EMBL" id="PIL24832.1"/>
    </source>
</evidence>
<organism evidence="15 16">
    <name type="scientific">Ganoderma sinense ZZ0214-1</name>
    <dbReference type="NCBI Taxonomy" id="1077348"/>
    <lineage>
        <taxon>Eukaryota</taxon>
        <taxon>Fungi</taxon>
        <taxon>Dikarya</taxon>
        <taxon>Basidiomycota</taxon>
        <taxon>Agaricomycotina</taxon>
        <taxon>Agaricomycetes</taxon>
        <taxon>Polyporales</taxon>
        <taxon>Polyporaceae</taxon>
        <taxon>Ganoderma</taxon>
    </lineage>
</organism>
<dbReference type="EMBL" id="AYKW01000056">
    <property type="protein sequence ID" value="PIL24832.1"/>
    <property type="molecule type" value="Genomic_DNA"/>
</dbReference>
<accession>A0A2G8RTJ0</accession>
<dbReference type="Pfam" id="PF00067">
    <property type="entry name" value="p450"/>
    <property type="match status" value="1"/>
</dbReference>
<evidence type="ECO:0000256" key="10">
    <source>
        <dbReference type="ARBA" id="ARBA00023004"/>
    </source>
</evidence>